<dbReference type="Pfam" id="PF04134">
    <property type="entry name" value="DCC1-like"/>
    <property type="match status" value="1"/>
</dbReference>
<dbReference type="AlphaFoldDB" id="A0A1H3PUJ7"/>
<reference evidence="2" key="1">
    <citation type="submission" date="2016-10" db="EMBL/GenBank/DDBJ databases">
        <authorList>
            <person name="Varghese N."/>
            <person name="Submissions S."/>
        </authorList>
    </citation>
    <scope>NUCLEOTIDE SEQUENCE [LARGE SCALE GENOMIC DNA]</scope>
    <source>
        <strain evidence="2">SP</strain>
    </source>
</reference>
<dbReference type="PANTHER" id="PTHR33639:SF2">
    <property type="entry name" value="DUF393 DOMAIN-CONTAINING PROTEIN"/>
    <property type="match status" value="1"/>
</dbReference>
<gene>
    <name evidence="1" type="ORF">SAMN05421736_105210</name>
</gene>
<protein>
    <submittedName>
        <fullName evidence="1">Predicted thiol-disulfide oxidoreductase YuxK, DCC family</fullName>
    </submittedName>
</protein>
<dbReference type="OrthoDB" id="9785438at2"/>
<sequence length="130" mass="14940">MSGGIILFDGSCNFCSTSVQFIVKRDPGAYYQFAALQSEAGRRLLTAYKVPEDTDSLILIDNNRYYMKSSAALRICKHLNGGWKMFSLFLVIPRPLRDTLYDLIAKNRYKWFGRKKACPLPSPEMKNRFL</sequence>
<accession>A0A1H3PUJ7</accession>
<dbReference type="InterPro" id="IPR007263">
    <property type="entry name" value="DCC1-like"/>
</dbReference>
<dbReference type="Proteomes" id="UP000198935">
    <property type="component" value="Unassembled WGS sequence"/>
</dbReference>
<dbReference type="STRING" id="1503961.SAMN05421736_105210"/>
<dbReference type="GO" id="GO:0015035">
    <property type="term" value="F:protein-disulfide reductase activity"/>
    <property type="evidence" value="ECO:0007669"/>
    <property type="project" value="InterPro"/>
</dbReference>
<organism evidence="1 2">
    <name type="scientific">Evansella caseinilytica</name>
    <dbReference type="NCBI Taxonomy" id="1503961"/>
    <lineage>
        <taxon>Bacteria</taxon>
        <taxon>Bacillati</taxon>
        <taxon>Bacillota</taxon>
        <taxon>Bacilli</taxon>
        <taxon>Bacillales</taxon>
        <taxon>Bacillaceae</taxon>
        <taxon>Evansella</taxon>
    </lineage>
</organism>
<dbReference type="InterPro" id="IPR052927">
    <property type="entry name" value="DCC_oxidoreductase"/>
</dbReference>
<dbReference type="PANTHER" id="PTHR33639">
    <property type="entry name" value="THIOL-DISULFIDE OXIDOREDUCTASE DCC"/>
    <property type="match status" value="1"/>
</dbReference>
<proteinExistence type="predicted"/>
<keyword evidence="2" id="KW-1185">Reference proteome</keyword>
<evidence type="ECO:0000313" key="1">
    <source>
        <dbReference type="EMBL" id="SDZ04643.1"/>
    </source>
</evidence>
<dbReference type="EMBL" id="FNPI01000005">
    <property type="protein sequence ID" value="SDZ04643.1"/>
    <property type="molecule type" value="Genomic_DNA"/>
</dbReference>
<name>A0A1H3PUJ7_9BACI</name>
<evidence type="ECO:0000313" key="2">
    <source>
        <dbReference type="Proteomes" id="UP000198935"/>
    </source>
</evidence>